<feature type="domain" description="Poly-beta-hydroxybutyrate polymerase N-terminal" evidence="3">
    <location>
        <begin position="10"/>
        <end position="114"/>
    </location>
</feature>
<comment type="caution">
    <text evidence="4">The sequence shown here is derived from an EMBL/GenBank/DDBJ whole genome shotgun (WGS) entry which is preliminary data.</text>
</comment>
<dbReference type="PANTHER" id="PTHR36837:SF5">
    <property type="entry name" value="POLY-3-HYDROXYBUTYRATE SYNTHASE"/>
    <property type="match status" value="1"/>
</dbReference>
<dbReference type="InterPro" id="IPR010941">
    <property type="entry name" value="PhaC_N"/>
</dbReference>
<organism evidence="4 5">
    <name type="scientific">Bradyrhizobium daqingense</name>
    <dbReference type="NCBI Taxonomy" id="993502"/>
    <lineage>
        <taxon>Bacteria</taxon>
        <taxon>Pseudomonadati</taxon>
        <taxon>Pseudomonadota</taxon>
        <taxon>Alphaproteobacteria</taxon>
        <taxon>Hyphomicrobiales</taxon>
        <taxon>Nitrobacteraceae</taxon>
        <taxon>Bradyrhizobium</taxon>
    </lineage>
</organism>
<evidence type="ECO:0000256" key="2">
    <source>
        <dbReference type="ARBA" id="ARBA00023315"/>
    </source>
</evidence>
<dbReference type="PANTHER" id="PTHR36837">
    <property type="entry name" value="POLY(3-HYDROXYALKANOATE) POLYMERASE SUBUNIT PHAC"/>
    <property type="match status" value="1"/>
</dbReference>
<evidence type="ECO:0000259" key="3">
    <source>
        <dbReference type="Pfam" id="PF07167"/>
    </source>
</evidence>
<dbReference type="GO" id="GO:0016746">
    <property type="term" value="F:acyltransferase activity"/>
    <property type="evidence" value="ECO:0007669"/>
    <property type="project" value="UniProtKB-KW"/>
</dbReference>
<keyword evidence="5" id="KW-1185">Reference proteome</keyword>
<dbReference type="RefSeq" id="WP_167520668.1">
    <property type="nucleotide sequence ID" value="NZ_CP088014.1"/>
</dbReference>
<proteinExistence type="predicted"/>
<keyword evidence="1" id="KW-0808">Transferase</keyword>
<accession>A0A562KW19</accession>
<reference evidence="4 5" key="1">
    <citation type="journal article" date="2015" name="Stand. Genomic Sci.">
        <title>Genomic Encyclopedia of Bacterial and Archaeal Type Strains, Phase III: the genomes of soil and plant-associated and newly described type strains.</title>
        <authorList>
            <person name="Whitman W.B."/>
            <person name="Woyke T."/>
            <person name="Klenk H.P."/>
            <person name="Zhou Y."/>
            <person name="Lilburn T.G."/>
            <person name="Beck B.J."/>
            <person name="De Vos P."/>
            <person name="Vandamme P."/>
            <person name="Eisen J.A."/>
            <person name="Garrity G."/>
            <person name="Hugenholtz P."/>
            <person name="Kyrpides N.C."/>
        </authorList>
    </citation>
    <scope>NUCLEOTIDE SEQUENCE [LARGE SCALE GENOMIC DNA]</scope>
    <source>
        <strain evidence="4 5">CGMCC 1.10947</strain>
    </source>
</reference>
<gene>
    <name evidence="4" type="ORF">IQ17_05282</name>
</gene>
<protein>
    <submittedName>
        <fullName evidence="4">Polyhydroxyalkanoate synthase</fullName>
    </submittedName>
</protein>
<dbReference type="Proteomes" id="UP000317176">
    <property type="component" value="Unassembled WGS sequence"/>
</dbReference>
<evidence type="ECO:0000256" key="1">
    <source>
        <dbReference type="ARBA" id="ARBA00022679"/>
    </source>
</evidence>
<sequence>MGASNQRAANRRFSSTEWRESQLYSLLKQSYLLNSRYCTDFVEALDMVEKEKNRLRFFTRQLVEAMSPTNFIATNPDVIKLATETDGQSLKSGLDNLVADLGKGSLTITIARERDLEHDATRR</sequence>
<dbReference type="EMBL" id="VLKL01000017">
    <property type="protein sequence ID" value="TWH99564.1"/>
    <property type="molecule type" value="Genomic_DNA"/>
</dbReference>
<evidence type="ECO:0000313" key="4">
    <source>
        <dbReference type="EMBL" id="TWH99564.1"/>
    </source>
</evidence>
<dbReference type="AlphaFoldDB" id="A0A562KW19"/>
<dbReference type="Pfam" id="PF07167">
    <property type="entry name" value="PhaC_N"/>
    <property type="match status" value="1"/>
</dbReference>
<evidence type="ECO:0000313" key="5">
    <source>
        <dbReference type="Proteomes" id="UP000317176"/>
    </source>
</evidence>
<name>A0A562KW19_9BRAD</name>
<keyword evidence="2" id="KW-0012">Acyltransferase</keyword>
<dbReference type="GO" id="GO:0042619">
    <property type="term" value="P:poly-hydroxybutyrate biosynthetic process"/>
    <property type="evidence" value="ECO:0007669"/>
    <property type="project" value="InterPro"/>
</dbReference>
<dbReference type="InterPro" id="IPR051321">
    <property type="entry name" value="PHA/PHB_synthase"/>
</dbReference>